<dbReference type="PANTHER" id="PTHR46018:SF2">
    <property type="entry name" value="ZINC PHOSPHODIESTERASE ELAC PROTEIN 1"/>
    <property type="match status" value="1"/>
</dbReference>
<dbReference type="Gene3D" id="3.60.15.10">
    <property type="entry name" value="Ribonuclease Z/Hydroxyacylglutathione hydrolase-like"/>
    <property type="match status" value="1"/>
</dbReference>
<dbReference type="AlphaFoldDB" id="A0A2G6KE96"/>
<evidence type="ECO:0000259" key="1">
    <source>
        <dbReference type="SMART" id="SM00849"/>
    </source>
</evidence>
<protein>
    <recommendedName>
        <fullName evidence="1">Metallo-beta-lactamase domain-containing protein</fullName>
    </recommendedName>
</protein>
<dbReference type="SMART" id="SM00849">
    <property type="entry name" value="Lactamase_B"/>
    <property type="match status" value="1"/>
</dbReference>
<name>A0A2G6KE96_9BACT</name>
<dbReference type="Pfam" id="PF12706">
    <property type="entry name" value="Lactamase_B_2"/>
    <property type="match status" value="1"/>
</dbReference>
<dbReference type="InterPro" id="IPR001279">
    <property type="entry name" value="Metallo-B-lactamas"/>
</dbReference>
<dbReference type="InterPro" id="IPR036866">
    <property type="entry name" value="RibonucZ/Hydroxyglut_hydro"/>
</dbReference>
<sequence length="257" mass="28069">MKLIFYGTMGAIPTKENSNVSFAVTEGSSSLLIDASGSPTHSLLRSGINPLDLDALVLTHTHPDHLYAFPALIHSLWLMKREKPLLIVTNEETAVKARQLGEIFELLERKDLFPIEWNILDTGIIESIPGMRIELFPVEHSVVTSGVKCVTTSASMVYSADTKPSSHVIRAAKGATVLIHEASGSECHENALNAIGHSSARQAGETAQKTGVDTLYLCHFDPRHGIGPDTLQQEAQRMFQGDVMVPDQFRVYQHGAS</sequence>
<organism evidence="2 3">
    <name type="scientific">candidate division KSB3 bacterium</name>
    <dbReference type="NCBI Taxonomy" id="2044937"/>
    <lineage>
        <taxon>Bacteria</taxon>
        <taxon>candidate division KSB3</taxon>
    </lineage>
</organism>
<dbReference type="Proteomes" id="UP000230821">
    <property type="component" value="Unassembled WGS sequence"/>
</dbReference>
<reference evidence="2 3" key="1">
    <citation type="submission" date="2017-10" db="EMBL/GenBank/DDBJ databases">
        <title>Novel microbial diversity and functional potential in the marine mammal oral microbiome.</title>
        <authorList>
            <person name="Dudek N.K."/>
            <person name="Sun C.L."/>
            <person name="Burstein D."/>
            <person name="Kantor R.S."/>
            <person name="Aliaga Goltsman D.S."/>
            <person name="Bik E.M."/>
            <person name="Thomas B.C."/>
            <person name="Banfield J.F."/>
            <person name="Relman D.A."/>
        </authorList>
    </citation>
    <scope>NUCLEOTIDE SEQUENCE [LARGE SCALE GENOMIC DNA]</scope>
    <source>
        <strain evidence="2">DOLJORAL78_47_16</strain>
    </source>
</reference>
<dbReference type="GO" id="GO:0042781">
    <property type="term" value="F:3'-tRNA processing endoribonuclease activity"/>
    <property type="evidence" value="ECO:0007669"/>
    <property type="project" value="TreeGrafter"/>
</dbReference>
<dbReference type="EMBL" id="PDSK01000095">
    <property type="protein sequence ID" value="PIE33700.1"/>
    <property type="molecule type" value="Genomic_DNA"/>
</dbReference>
<proteinExistence type="predicted"/>
<accession>A0A2G6KE96</accession>
<evidence type="ECO:0000313" key="2">
    <source>
        <dbReference type="EMBL" id="PIE33700.1"/>
    </source>
</evidence>
<dbReference type="PANTHER" id="PTHR46018">
    <property type="entry name" value="ZINC PHOSPHODIESTERASE ELAC PROTEIN 1"/>
    <property type="match status" value="1"/>
</dbReference>
<dbReference type="SUPFAM" id="SSF56281">
    <property type="entry name" value="Metallo-hydrolase/oxidoreductase"/>
    <property type="match status" value="1"/>
</dbReference>
<comment type="caution">
    <text evidence="2">The sequence shown here is derived from an EMBL/GenBank/DDBJ whole genome shotgun (WGS) entry which is preliminary data.</text>
</comment>
<gene>
    <name evidence="2" type="ORF">CSA56_10250</name>
</gene>
<feature type="domain" description="Metallo-beta-lactamase" evidence="1">
    <location>
        <begin position="18"/>
        <end position="219"/>
    </location>
</feature>
<evidence type="ECO:0000313" key="3">
    <source>
        <dbReference type="Proteomes" id="UP000230821"/>
    </source>
</evidence>